<feature type="domain" description="Type II secretion system protein GspF" evidence="8">
    <location>
        <begin position="62"/>
        <end position="188"/>
    </location>
</feature>
<keyword evidence="6 7" id="KW-0472">Membrane</keyword>
<comment type="similarity">
    <text evidence="2">Belongs to the GSP F family.</text>
</comment>
<feature type="transmembrane region" description="Helical" evidence="7">
    <location>
        <begin position="164"/>
        <end position="187"/>
    </location>
</feature>
<evidence type="ECO:0000256" key="2">
    <source>
        <dbReference type="ARBA" id="ARBA00005745"/>
    </source>
</evidence>
<keyword evidence="5 7" id="KW-1133">Transmembrane helix</keyword>
<dbReference type="EMBL" id="FRYL01000038">
    <property type="protein sequence ID" value="SHO81398.1"/>
    <property type="molecule type" value="Genomic_DNA"/>
</dbReference>
<keyword evidence="4 7" id="KW-0812">Transmembrane</keyword>
<feature type="domain" description="Type II secretion system protein GspF" evidence="8">
    <location>
        <begin position="270"/>
        <end position="388"/>
    </location>
</feature>
<dbReference type="Gene3D" id="1.20.81.30">
    <property type="entry name" value="Type II secretion system (T2SS), domain F"/>
    <property type="match status" value="2"/>
</dbReference>
<evidence type="ECO:0000256" key="7">
    <source>
        <dbReference type="SAM" id="Phobius"/>
    </source>
</evidence>
<gene>
    <name evidence="9" type="ORF">MNB_SV-15-965</name>
</gene>
<dbReference type="InterPro" id="IPR003004">
    <property type="entry name" value="GspF/PilC"/>
</dbReference>
<keyword evidence="3" id="KW-1003">Cell membrane</keyword>
<evidence type="ECO:0000313" key="9">
    <source>
        <dbReference type="EMBL" id="SHO81398.1"/>
    </source>
</evidence>
<protein>
    <submittedName>
        <fullName evidence="9">General secretion pathway protein F</fullName>
    </submittedName>
</protein>
<dbReference type="AlphaFoldDB" id="A0A1W1EKJ1"/>
<comment type="subcellular location">
    <subcellularLocation>
        <location evidence="1">Cell membrane</location>
        <topology evidence="1">Multi-pass membrane protein</topology>
    </subcellularLocation>
</comment>
<evidence type="ECO:0000259" key="8">
    <source>
        <dbReference type="Pfam" id="PF00482"/>
    </source>
</evidence>
<organism evidence="9">
    <name type="scientific">hydrothermal vent metagenome</name>
    <dbReference type="NCBI Taxonomy" id="652676"/>
    <lineage>
        <taxon>unclassified sequences</taxon>
        <taxon>metagenomes</taxon>
        <taxon>ecological metagenomes</taxon>
    </lineage>
</organism>
<dbReference type="Pfam" id="PF00482">
    <property type="entry name" value="T2SSF"/>
    <property type="match status" value="2"/>
</dbReference>
<dbReference type="InterPro" id="IPR042094">
    <property type="entry name" value="T2SS_GspF_sf"/>
</dbReference>
<feature type="transmembrane region" description="Helical" evidence="7">
    <location>
        <begin position="220"/>
        <end position="238"/>
    </location>
</feature>
<dbReference type="InterPro" id="IPR018076">
    <property type="entry name" value="T2SS_GspF_dom"/>
</dbReference>
<evidence type="ECO:0000256" key="6">
    <source>
        <dbReference type="ARBA" id="ARBA00023136"/>
    </source>
</evidence>
<evidence type="ECO:0000256" key="1">
    <source>
        <dbReference type="ARBA" id="ARBA00004651"/>
    </source>
</evidence>
<evidence type="ECO:0000256" key="3">
    <source>
        <dbReference type="ARBA" id="ARBA00022475"/>
    </source>
</evidence>
<sequence>MNRVLYKAITPSKEQVNGIFNGSSQEFQKFVVDKNLIVLSFKEDIKKLKKGKFTQDDFLSMIEELYYLVKSGMSIDKALKLLLTTSSKESQIKLLNAILKDVKEGVQLSIALKNSLSSEGVKVDALSIGFVATAEEVGDLRDGLLQLFDYLTFQKGIRGDIKQALSYPMFLMGMSVVVSFLIFFLIIPKFSTIFSPEEFERLPSISYGVLSLGTYLNDNMMMVLAIIGGFVSLIIFYVKKKGINWLGIFYNTPKLRDLVIDIQLSIIYGALSNMLKGGLELDRALRQLNKIKLLSDINDLISNALLEIKRGVKLSEVFALSSIIPPSDIALLYVGESSASMPEIFKSLSTRHAQSFNQGTKKILAILEPAVIVALGIFIAVIIVAIMLAVMSISDIAG</sequence>
<dbReference type="PANTHER" id="PTHR30012:SF0">
    <property type="entry name" value="TYPE II SECRETION SYSTEM PROTEIN F-RELATED"/>
    <property type="match status" value="1"/>
</dbReference>
<dbReference type="GO" id="GO:0005886">
    <property type="term" value="C:plasma membrane"/>
    <property type="evidence" value="ECO:0007669"/>
    <property type="project" value="UniProtKB-SubCell"/>
</dbReference>
<accession>A0A1W1EKJ1</accession>
<evidence type="ECO:0000256" key="4">
    <source>
        <dbReference type="ARBA" id="ARBA00022692"/>
    </source>
</evidence>
<dbReference type="PANTHER" id="PTHR30012">
    <property type="entry name" value="GENERAL SECRETION PATHWAY PROTEIN"/>
    <property type="match status" value="1"/>
</dbReference>
<evidence type="ECO:0000256" key="5">
    <source>
        <dbReference type="ARBA" id="ARBA00022989"/>
    </source>
</evidence>
<feature type="transmembrane region" description="Helical" evidence="7">
    <location>
        <begin position="370"/>
        <end position="393"/>
    </location>
</feature>
<dbReference type="PRINTS" id="PR00812">
    <property type="entry name" value="BCTERIALGSPF"/>
</dbReference>
<reference evidence="9" key="1">
    <citation type="submission" date="2016-10" db="EMBL/GenBank/DDBJ databases">
        <authorList>
            <person name="de Groot N.N."/>
        </authorList>
    </citation>
    <scope>NUCLEOTIDE SEQUENCE</scope>
</reference>
<name>A0A1W1EKJ1_9ZZZZ</name>
<proteinExistence type="inferred from homology"/>